<feature type="coiled-coil region" evidence="1">
    <location>
        <begin position="2293"/>
        <end position="2372"/>
    </location>
</feature>
<dbReference type="InterPro" id="IPR020840">
    <property type="entry name" value="Extracell_matrix-bd_GA"/>
</dbReference>
<keyword evidence="2" id="KW-0472">Membrane</keyword>
<comment type="caution">
    <text evidence="5">The sequence shown here is derived from an EMBL/GenBank/DDBJ whole genome shotgun (WGS) entry which is preliminary data.</text>
</comment>
<keyword evidence="2" id="KW-0812">Transmembrane</keyword>
<dbReference type="Gene3D" id="1.20.5.420">
    <property type="entry name" value="Immunoglobulin FC, subunit C"/>
    <property type="match status" value="2"/>
</dbReference>
<feature type="domain" description="Extracellular matrix-binding protein ebh GA module" evidence="4">
    <location>
        <begin position="2141"/>
        <end position="2200"/>
    </location>
</feature>
<dbReference type="Pfam" id="PF01468">
    <property type="entry name" value="GA"/>
    <property type="match status" value="11"/>
</dbReference>
<gene>
    <name evidence="5" type="ORF">JN00_0253</name>
</gene>
<organism evidence="5 6">
    <name type="scientific">Metamycoplasma subdolum</name>
    <dbReference type="NCBI Taxonomy" id="92407"/>
    <lineage>
        <taxon>Bacteria</taxon>
        <taxon>Bacillati</taxon>
        <taxon>Mycoplasmatota</taxon>
        <taxon>Mycoplasmoidales</taxon>
        <taxon>Metamycoplasmataceae</taxon>
        <taxon>Metamycoplasma</taxon>
    </lineage>
</organism>
<feature type="coiled-coil region" evidence="1">
    <location>
        <begin position="1719"/>
        <end position="1787"/>
    </location>
</feature>
<dbReference type="Gene3D" id="1.20.120.1850">
    <property type="entry name" value="Ebh helix bundles repeating unit (S and A modules)"/>
    <property type="match status" value="11"/>
</dbReference>
<feature type="domain" description="Extracellular matrix-binding protein ebh GA module" evidence="4">
    <location>
        <begin position="440"/>
        <end position="491"/>
    </location>
</feature>
<proteinExistence type="predicted"/>
<dbReference type="InterPro" id="IPR002988">
    <property type="entry name" value="GA_module"/>
</dbReference>
<feature type="chain" id="PRO_5017954439" evidence="3">
    <location>
        <begin position="19"/>
        <end position="2923"/>
    </location>
</feature>
<feature type="domain" description="Extracellular matrix-binding protein ebh GA module" evidence="4">
    <location>
        <begin position="1378"/>
        <end position="1424"/>
    </location>
</feature>
<feature type="coiled-coil region" evidence="1">
    <location>
        <begin position="1088"/>
        <end position="1115"/>
    </location>
</feature>
<sequence>MNKKLLNKKILTTLSALALTSVPLTILSANTNEKNEIFYKKELVTNDAIIAIQKIKNNFSWINAKTRNEIIESIKYYFVDFNENIDATFLDKNANISLTWIIKTWKKALNQKLANQENSLTDAIVAWGKKEFKSLNKPWFNVYFKNLVNNAIDTHLYKKSTDTPANVLIKVNEKIAFSSIALKQVNQTYENIDTLVKEFQTFKADKNFGLCKKDDIEKLEELENVFTRKKAGRSNELAWFYAPNPTNELEVNEFNKKVKTLFVDLKEGLPRAKIGARSVSVWKDRLLDKLNNCHFIEPTFKANMLQEVANVHTKPWPEDEIMKMETRFLEHFKAQIKKNLIYLNEAQVTYITKDITWDYDKNGYNKKWSELASLNNIMKIANDKAIEYREIIKTPRYTEASDFRKQNYDAVYQNMIENRYMNWHQVNWYINWYGTCYIGLNGDANLTNAKNDAKNQIVSPLLDDVKKQAYKDKIDNQVTRGDIEKILVDYKNEIANIIAPLKDELIRNINVSVWIEAGKRDELIQKVNNTDDFGINKLYEEVFDESRWHLFKFLNDKDLPNLNANQLKSFKDTLPLYSEGSLSKLIDTLGVAYKTSRELDQMMEKLLNERALYGQVIKSKDFIEDTAKKQKAYIQAYNASFFDDNKNEAEVKAIYDNLLKARTALDGIYDQLAIDKNALIEKIKATKWTTPETKDTLIARVNSATEENFNDIKNEIILAFTTTLKSEVQKLSNLKVEQVAALNSKVIQSEDINPLNNLYDEALKLNKAMQDLQTLISDSDAEKIKQNYIDANDLLKENFDNVLIEAQNTKSENLADIENIIFRLTSAKNLLDGDKRILSKKEELKAKVASEDFEIIDNANKTKFTQDIDSQTTLAQLTTFEKSIDKLIQENVNKIKETLNQNIQKATWLNTENKNQATQQATKITNKNFKAIRNQIIEASKEDLNKQIQALTNLNQAQKDAIKAEVAAEIKVVELVKFFDKSNALNGTMKTLNDLKATCQDVYKTSNFKDAELQKQNDFINAHNALNFEDNKDKVAVETLINTLNNAKDALNGDAKILEAKNSLTTEITNDEFLKTSEKNDLKNRLTLAKSLAEINEIKNEKIKLSDKNKEYLNNKKQEITSKINQVESIDVATKPTLLSKVENATIETIDNVIVEINETIASKTKEEITKLTYLNDAQKDYFKGITLPQTEANELNLTLQKAKYLDNLMKQVKELKDSNTNTNTTTNYLDSENNIKAEYDAAYNNLTFADAKNKVKVQTIIDNFNKAKNALNGDARISAKKEELKAKVQAEDELIIDAAKKQELTQKVEQKTSLADLALVENEIENAIQTGIDKVRQDLKQKIQKMAWAEAQIKNQLDAKVDSLTNKNFKATTDEIVTTAKQTLQAKVDTLPNLNEAQKQALKDKISLKKTIAEFVICYEEANNLEVSMKTLNETKTNNLNVKDTQNFKDADLEKQKCFEEAYNALTFIDNKDKVAVDALVQKLNDARNALNGTQKLNDEKAKLTQEINNDELLKDDQKNTLKSQVTTATSLQQLEEIRHEQARLNSANQIALDNKKEEILNNLRQVKAIEEVDKEPLNLKVQNAKLNTIDTVEDEIKEQIKLAYEAKIGALTYLNPAQKAGLKAQVIKGLPATSLNKILDDTQLLELSMQDLKQIKDAYKDVKTTHVYTNDTPAKKEAFDLAYAALDFVDNKDKASVDLLIKNVREAKEALSGLSTLEQAKIDLTNEITNNSKLSNEQKDALKLKVNDATKLQDLDPIKAEIKSLEELRDKKDELISKINETKWTSTVEKQAAIDKLETATSTNIDQIKNEVKNDLVVILETKIAADKNLNAKQIETFKTQIDTTVLVSILNETYTITIPTLSQVMKELNDVVSQAEAEKAKQNYLDSTLNIKQDFDDKLNLAKTIETITLTEVNQIKDDLVVAIQNLDGDKNIASEKEKLEAKIFAEDKEIIDFAKKQEFKQKVDTATSLATLTTINQEVDEFINQKVSEIKNNLKTEITKISWIDDKTTLNQKVDTITNKNFKNITLEVISEAKTKLNEKIDSLANLNDNQKLALKEKANLKLNIDDLVLVLEEADALNLSMQKLNEAKIESLTIINSQNFKDSDLDLQTEFENAKSALEFNDNKDKPSVDNLVKNYEEAKAKLNGEAKLNEEKAKLTTLINDDSLLTSSQKDDLKQKIASAKNLDDLKKIINEKDALNQSNKKVLDDKKQALKDKISNTNAIGQIEKLSLNEKVENATADTISAIESEVNLGIAKIVIDEFNKLVNLNAKQKEYYTTLDLSLKTSNELNQLINDAKALDSKMKELNDLKEESKNVKTTINYLEADNTKLNNFDVSQKALEFVDNKDINAVEKLIQDYKLTLAALDGETRVNAKKAEIKSLISSETDFVLSVDKKNEFNNKTDLTNSIANLSLIEQELKSFIETKVNEIKDEIKANIQEAKWLSENEKVTQNQKVDSITNKNAHPIKDEVYAELRTKLIAKLDTIENINDKQKEYFKSKVPADISLDFTSVHTIINDANSLSGAMLSLAQEKAKADLVKTSSNYLKASLDKKEAYDKALANATFDDAKNKLQVFSLIGDLQDARKKLDGLNNLLKEEIKNLINELDDFKWMDNEIKLQITTKLQEITLDNQDQVKDEITKLIENDLKETIQNLPSLNQEQKDKLKAKVFGKNPIELNQIYDEAIALDKVMQNLRIALEDLTSILIKANALQDEKEVKTSLEKLNTLLQKADNLNNINDQLVRDIEDETSNLVNAIKQEYNTKIDSNENLTKVQKDYFKSLLAKAKDDKDITRALNDSNSVNEQMKKLKDLYNLLQVKRDSIKYEPNFDDIENEAKEILALDGKQDLNQENDERQIKDLIEKTQPILDALKTHEKEEKVEPKKFKFTLREATILAIAGNGVLLLAMLILAMTKPKRKAKK</sequence>
<evidence type="ECO:0000313" key="6">
    <source>
        <dbReference type="Proteomes" id="UP000267246"/>
    </source>
</evidence>
<name>A0A3M0AHA6_9BACT</name>
<feature type="domain" description="Extracellular matrix-binding protein ebh GA module" evidence="4">
    <location>
        <begin position="1706"/>
        <end position="1765"/>
    </location>
</feature>
<evidence type="ECO:0000256" key="1">
    <source>
        <dbReference type="SAM" id="Coils"/>
    </source>
</evidence>
<dbReference type="SMART" id="SM00844">
    <property type="entry name" value="GA"/>
    <property type="match status" value="6"/>
</dbReference>
<feature type="signal peptide" evidence="3">
    <location>
        <begin position="1"/>
        <end position="18"/>
    </location>
</feature>
<keyword evidence="2" id="KW-1133">Transmembrane helix</keyword>
<feature type="coiled-coil region" evidence="1">
    <location>
        <begin position="2031"/>
        <end position="2068"/>
    </location>
</feature>
<keyword evidence="6" id="KW-1185">Reference proteome</keyword>
<dbReference type="OrthoDB" id="399880at2"/>
<dbReference type="Proteomes" id="UP000267246">
    <property type="component" value="Unassembled WGS sequence"/>
</dbReference>
<keyword evidence="3" id="KW-0732">Signal</keyword>
<feature type="coiled-coil region" evidence="1">
    <location>
        <begin position="1478"/>
        <end position="1522"/>
    </location>
</feature>
<evidence type="ECO:0000256" key="2">
    <source>
        <dbReference type="SAM" id="Phobius"/>
    </source>
</evidence>
<protein>
    <submittedName>
        <fullName evidence="5">Chromosome segregation ATPase</fullName>
    </submittedName>
</protein>
<feature type="coiled-coil region" evidence="1">
    <location>
        <begin position="2584"/>
        <end position="2615"/>
    </location>
</feature>
<keyword evidence="1" id="KW-0175">Coiled coil</keyword>
<dbReference type="EMBL" id="REFI01000006">
    <property type="protein sequence ID" value="RMA78612.1"/>
    <property type="molecule type" value="Genomic_DNA"/>
</dbReference>
<feature type="coiled-coil region" evidence="1">
    <location>
        <begin position="934"/>
        <end position="961"/>
    </location>
</feature>
<accession>A0A3M0AHA6</accession>
<evidence type="ECO:0000313" key="5">
    <source>
        <dbReference type="EMBL" id="RMA78612.1"/>
    </source>
</evidence>
<dbReference type="RefSeq" id="WP_121940733.1">
    <property type="nucleotide sequence ID" value="NZ_CP137846.1"/>
</dbReference>
<feature type="transmembrane region" description="Helical" evidence="2">
    <location>
        <begin position="2894"/>
        <end position="2914"/>
    </location>
</feature>
<feature type="domain" description="Extracellular matrix-binding protein ebh GA module" evidence="4">
    <location>
        <begin position="1044"/>
        <end position="1103"/>
    </location>
</feature>
<feature type="coiled-coil region" evidence="1">
    <location>
        <begin position="2727"/>
        <end position="2761"/>
    </location>
</feature>
<feature type="domain" description="Extracellular matrix-binding protein ebh GA module" evidence="4">
    <location>
        <begin position="1485"/>
        <end position="1544"/>
    </location>
</feature>
<reference evidence="5 6" key="1">
    <citation type="submission" date="2018-10" db="EMBL/GenBank/DDBJ databases">
        <title>Genomic Encyclopedia of Archaeal and Bacterial Type Strains, Phase II (KMG-II): from individual species to whole genera.</title>
        <authorList>
            <person name="Goeker M."/>
        </authorList>
    </citation>
    <scope>NUCLEOTIDE SEQUENCE [LARGE SCALE GENOMIC DNA]</scope>
    <source>
        <strain evidence="5 6">ATCC 29870</strain>
    </source>
</reference>
<evidence type="ECO:0000259" key="4">
    <source>
        <dbReference type="SMART" id="SM00844"/>
    </source>
</evidence>
<evidence type="ECO:0000256" key="3">
    <source>
        <dbReference type="SAM" id="SignalP"/>
    </source>
</evidence>